<reference evidence="4" key="1">
    <citation type="submission" date="2011-03" db="EMBL/GenBank/DDBJ databases">
        <title>Version 3 of the genome sequence of Otolemur garnettii (Bushbaby).</title>
        <authorList>
            <consortium name="The Broad Institute Genome Sequencing Platform"/>
            <person name="Di Palma F."/>
            <person name="Johnson J."/>
            <person name="Lander E.S."/>
            <person name="Lindblad-Toh K."/>
            <person name="Jaffe D.B."/>
            <person name="Gnerre S."/>
            <person name="MacCallum I."/>
            <person name="Przybylski D."/>
            <person name="Ribeiro F.J."/>
            <person name="Burton J.N."/>
            <person name="Walker B.J."/>
            <person name="Sharpe T."/>
            <person name="Hall G."/>
        </authorList>
    </citation>
    <scope>NUCLEOTIDE SEQUENCE [LARGE SCALE GENOMIC DNA]</scope>
</reference>
<evidence type="ECO:0008006" key="5">
    <source>
        <dbReference type="Google" id="ProtNLM"/>
    </source>
</evidence>
<feature type="region of interest" description="Disordered" evidence="1">
    <location>
        <begin position="1"/>
        <end position="23"/>
    </location>
</feature>
<accession>H0XSJ0</accession>
<reference evidence="3" key="3">
    <citation type="submission" date="2025-09" db="UniProtKB">
        <authorList>
            <consortium name="Ensembl"/>
        </authorList>
    </citation>
    <scope>IDENTIFICATION</scope>
</reference>
<dbReference type="EMBL" id="AAQR03064888">
    <property type="status" value="NOT_ANNOTATED_CDS"/>
    <property type="molecule type" value="Genomic_DNA"/>
</dbReference>
<proteinExistence type="predicted"/>
<dbReference type="GeneTree" id="ENSGT00390000005715"/>
<dbReference type="AlphaFoldDB" id="H0XSJ0"/>
<evidence type="ECO:0000313" key="3">
    <source>
        <dbReference type="Ensembl" id="ENSOGAP00000019082.1"/>
    </source>
</evidence>
<dbReference type="InParanoid" id="H0XSJ0"/>
<feature type="transmembrane region" description="Helical" evidence="2">
    <location>
        <begin position="48"/>
        <end position="66"/>
    </location>
</feature>
<feature type="transmembrane region" description="Helical" evidence="2">
    <location>
        <begin position="135"/>
        <end position="156"/>
    </location>
</feature>
<feature type="transmembrane region" description="Helical" evidence="2">
    <location>
        <begin position="72"/>
        <end position="93"/>
    </location>
</feature>
<dbReference type="HOGENOM" id="CLU_106771_0_0_1"/>
<feature type="transmembrane region" description="Helical" evidence="2">
    <location>
        <begin position="100"/>
        <end position="123"/>
    </location>
</feature>
<organism evidence="3 4">
    <name type="scientific">Otolemur garnettii</name>
    <name type="common">Small-eared galago</name>
    <name type="synonym">Garnett's greater bushbaby</name>
    <dbReference type="NCBI Taxonomy" id="30611"/>
    <lineage>
        <taxon>Eukaryota</taxon>
        <taxon>Metazoa</taxon>
        <taxon>Chordata</taxon>
        <taxon>Craniata</taxon>
        <taxon>Vertebrata</taxon>
        <taxon>Euteleostomi</taxon>
        <taxon>Mammalia</taxon>
        <taxon>Eutheria</taxon>
        <taxon>Euarchontoglires</taxon>
        <taxon>Primates</taxon>
        <taxon>Strepsirrhini</taxon>
        <taxon>Lorisiformes</taxon>
        <taxon>Galagidae</taxon>
        <taxon>Otolemur</taxon>
    </lineage>
</organism>
<protein>
    <recommendedName>
        <fullName evidence="5">MARVEL domain-containing protein</fullName>
    </recommendedName>
</protein>
<keyword evidence="2" id="KW-0472">Membrane</keyword>
<reference evidence="3" key="2">
    <citation type="submission" date="2025-08" db="UniProtKB">
        <authorList>
            <consortium name="Ensembl"/>
        </authorList>
    </citation>
    <scope>IDENTIFICATION</scope>
</reference>
<dbReference type="eggNOG" id="KOG4788">
    <property type="taxonomic scope" value="Eukaryota"/>
</dbReference>
<dbReference type="Proteomes" id="UP000005225">
    <property type="component" value="Unassembled WGS sequence"/>
</dbReference>
<sequence>MAPKAKPKGKEAKPQPKDSVGTRTGCSRYQWEVQDSNKQFWTKGYAEVKLLSLLCLCGTTIMFYSIPVHPLLRVVVMMETTVFCFFFLLYSLAIQRYTTYILWPVADLLNDLITFSFLLGAVIYGVKIRASLPGLYLGGLILMVFAGIFALADVYLQRNYFKGTTTKKD</sequence>
<name>H0XSJ0_OTOGA</name>
<dbReference type="Ensembl" id="ENSOGAT00000025159.1">
    <property type="protein sequence ID" value="ENSOGAP00000019082.1"/>
    <property type="gene ID" value="ENSOGAG00000031227.1"/>
</dbReference>
<evidence type="ECO:0000256" key="2">
    <source>
        <dbReference type="SAM" id="Phobius"/>
    </source>
</evidence>
<dbReference type="STRING" id="30611.ENSOGAP00000019082"/>
<evidence type="ECO:0000313" key="4">
    <source>
        <dbReference type="Proteomes" id="UP000005225"/>
    </source>
</evidence>
<evidence type="ECO:0000256" key="1">
    <source>
        <dbReference type="SAM" id="MobiDB-lite"/>
    </source>
</evidence>
<keyword evidence="2" id="KW-0812">Transmembrane</keyword>
<keyword evidence="4" id="KW-1185">Reference proteome</keyword>
<keyword evidence="2" id="KW-1133">Transmembrane helix</keyword>